<name>A0A0F3ILU3_9GAMM</name>
<dbReference type="GO" id="GO:0035556">
    <property type="term" value="P:intracellular signal transduction"/>
    <property type="evidence" value="ECO:0007669"/>
    <property type="project" value="InterPro"/>
</dbReference>
<evidence type="ECO:0000313" key="3">
    <source>
        <dbReference type="Proteomes" id="UP000033684"/>
    </source>
</evidence>
<dbReference type="InterPro" id="IPR029787">
    <property type="entry name" value="Nucleotide_cyclase"/>
</dbReference>
<dbReference type="PROSITE" id="PS50125">
    <property type="entry name" value="GUANYLATE_CYCLASE_2"/>
    <property type="match status" value="1"/>
</dbReference>
<dbReference type="PANTHER" id="PTHR43081:SF1">
    <property type="entry name" value="ADENYLATE CYCLASE, TERMINAL-DIFFERENTIATION SPECIFIC"/>
    <property type="match status" value="1"/>
</dbReference>
<dbReference type="GO" id="GO:0004016">
    <property type="term" value="F:adenylate cyclase activity"/>
    <property type="evidence" value="ECO:0007669"/>
    <property type="project" value="UniProtKB-ARBA"/>
</dbReference>
<dbReference type="PANTHER" id="PTHR43081">
    <property type="entry name" value="ADENYLATE CYCLASE, TERMINAL-DIFFERENTIATION SPECIFIC-RELATED"/>
    <property type="match status" value="1"/>
</dbReference>
<dbReference type="SUPFAM" id="SSF55073">
    <property type="entry name" value="Nucleotide cyclase"/>
    <property type="match status" value="1"/>
</dbReference>
<dbReference type="Gene3D" id="3.30.70.1230">
    <property type="entry name" value="Nucleotide cyclase"/>
    <property type="match status" value="1"/>
</dbReference>
<reference evidence="2 3" key="2">
    <citation type="journal article" date="2016" name="Microb. Ecol.">
        <title>Genome Characteristics of a Novel Type I Methanotroph (Sn10-6) Isolated from a Flooded Indian Rice Field.</title>
        <authorList>
            <person name="Rahalkar M.C."/>
            <person name="Pandit P.S."/>
            <person name="Dhakephalkar P.K."/>
            <person name="Pore S."/>
            <person name="Arora P."/>
            <person name="Kapse N."/>
        </authorList>
    </citation>
    <scope>NUCLEOTIDE SEQUENCE [LARGE SCALE GENOMIC DNA]</scope>
    <source>
        <strain evidence="2 3">Sn10-6</strain>
    </source>
</reference>
<dbReference type="EMBL" id="LAJX01000020">
    <property type="protein sequence ID" value="KJV07725.1"/>
    <property type="molecule type" value="Genomic_DNA"/>
</dbReference>
<dbReference type="RefSeq" id="WP_045778062.1">
    <property type="nucleotide sequence ID" value="NZ_LAJX01000020.1"/>
</dbReference>
<feature type="domain" description="Guanylate cyclase" evidence="1">
    <location>
        <begin position="1"/>
        <end position="87"/>
    </location>
</feature>
<comment type="caution">
    <text evidence="2">The sequence shown here is derived from an EMBL/GenBank/DDBJ whole genome shotgun (WGS) entry which is preliminary data.</text>
</comment>
<dbReference type="Proteomes" id="UP000033684">
    <property type="component" value="Unassembled WGS sequence"/>
</dbReference>
<gene>
    <name evidence="2" type="ORF">VZ94_02690</name>
</gene>
<reference evidence="3" key="1">
    <citation type="submission" date="2015-03" db="EMBL/GenBank/DDBJ databases">
        <title>Draft genome sequence of a novel methanotroph (Sn10-6) isolated from flooded ricefield rhizosphere in India.</title>
        <authorList>
            <person name="Pandit P.S."/>
            <person name="Pore S.D."/>
            <person name="Arora P."/>
            <person name="Kapse N.G."/>
            <person name="Dhakephalkar P.K."/>
            <person name="Rahalkar M.C."/>
        </authorList>
    </citation>
    <scope>NUCLEOTIDE SEQUENCE [LARGE SCALE GENOMIC DNA]</scope>
    <source>
        <strain evidence="3">Sn10-6</strain>
    </source>
</reference>
<keyword evidence="3" id="KW-1185">Reference proteome</keyword>
<protein>
    <recommendedName>
        <fullName evidence="1">Guanylate cyclase domain-containing protein</fullName>
    </recommendedName>
</protein>
<dbReference type="GO" id="GO:0009190">
    <property type="term" value="P:cyclic nucleotide biosynthetic process"/>
    <property type="evidence" value="ECO:0007669"/>
    <property type="project" value="InterPro"/>
</dbReference>
<sequence>MIEFRADGVMCAWTAESSCVEPRYNALLAGIEAVEAIAGFQKRYAQFSHSLRIGIEDGMAYVGHAGGGGHFVYSIVGDCANTAARIESLNKKLKTQLLVSASVLAGVGGLLCRFVGDFRFVGKTEPLSIYEVVASDEQASDAQIQLCQQFGAAMKVLSTGDWNKAGDMFAEILTEFPSDGPSRFHLERCRRCSAVPLVSDSPLVIHLDSK</sequence>
<organism evidence="2 3">
    <name type="scientific">Methylocucumis oryzae</name>
    <dbReference type="NCBI Taxonomy" id="1632867"/>
    <lineage>
        <taxon>Bacteria</taxon>
        <taxon>Pseudomonadati</taxon>
        <taxon>Pseudomonadota</taxon>
        <taxon>Gammaproteobacteria</taxon>
        <taxon>Methylococcales</taxon>
        <taxon>Methylococcaceae</taxon>
        <taxon>Methylocucumis</taxon>
    </lineage>
</organism>
<dbReference type="InterPro" id="IPR050697">
    <property type="entry name" value="Adenylyl/Guanylyl_Cyclase_3/4"/>
</dbReference>
<evidence type="ECO:0000259" key="1">
    <source>
        <dbReference type="PROSITE" id="PS50125"/>
    </source>
</evidence>
<accession>A0A0F3ILU3</accession>
<dbReference type="CDD" id="cd07302">
    <property type="entry name" value="CHD"/>
    <property type="match status" value="1"/>
</dbReference>
<dbReference type="OrthoDB" id="9806704at2"/>
<evidence type="ECO:0000313" key="2">
    <source>
        <dbReference type="EMBL" id="KJV07725.1"/>
    </source>
</evidence>
<proteinExistence type="predicted"/>
<dbReference type="InterPro" id="IPR001054">
    <property type="entry name" value="A/G_cyclase"/>
</dbReference>
<dbReference type="AlphaFoldDB" id="A0A0F3ILU3"/>